<dbReference type="KEGG" id="pum:HGP31_10155"/>
<dbReference type="RefSeq" id="WP_168757607.1">
    <property type="nucleotide sequence ID" value="NZ_CP051487.1"/>
</dbReference>
<feature type="transmembrane region" description="Helical" evidence="5">
    <location>
        <begin position="346"/>
        <end position="368"/>
    </location>
</feature>
<dbReference type="Gene3D" id="1.20.1250.20">
    <property type="entry name" value="MFS general substrate transporter like domains"/>
    <property type="match status" value="1"/>
</dbReference>
<organism evidence="7 8">
    <name type="scientific">Pseudomonas umsongensis</name>
    <dbReference type="NCBI Taxonomy" id="198618"/>
    <lineage>
        <taxon>Bacteria</taxon>
        <taxon>Pseudomonadati</taxon>
        <taxon>Pseudomonadota</taxon>
        <taxon>Gammaproteobacteria</taxon>
        <taxon>Pseudomonadales</taxon>
        <taxon>Pseudomonadaceae</taxon>
        <taxon>Pseudomonas</taxon>
    </lineage>
</organism>
<keyword evidence="2 5" id="KW-0812">Transmembrane</keyword>
<dbReference type="PROSITE" id="PS50850">
    <property type="entry name" value="MFS"/>
    <property type="match status" value="1"/>
</dbReference>
<dbReference type="SUPFAM" id="SSF103473">
    <property type="entry name" value="MFS general substrate transporter"/>
    <property type="match status" value="1"/>
</dbReference>
<dbReference type="InterPro" id="IPR020846">
    <property type="entry name" value="MFS_dom"/>
</dbReference>
<dbReference type="InterPro" id="IPR005829">
    <property type="entry name" value="Sugar_transporter_CS"/>
</dbReference>
<dbReference type="Proteomes" id="UP000501367">
    <property type="component" value="Chromosome"/>
</dbReference>
<reference evidence="7 8" key="1">
    <citation type="submission" date="2020-04" db="EMBL/GenBank/DDBJ databases">
        <authorList>
            <person name="Yao Y."/>
            <person name="He Z."/>
        </authorList>
    </citation>
    <scope>NUCLEOTIDE SEQUENCE [LARGE SCALE GENOMIC DNA]</scope>
    <source>
        <strain evidence="7 8">CY-1</strain>
    </source>
</reference>
<dbReference type="GO" id="GO:0016020">
    <property type="term" value="C:membrane"/>
    <property type="evidence" value="ECO:0007669"/>
    <property type="project" value="UniProtKB-SubCell"/>
</dbReference>
<sequence length="402" mass="42698">MSSESPRTGNDRSGIPRTIWALGFVSLFMDLSSEMVHSLLPVFMVTTLGASALTVGVIEGVAESTAMLIKVFSGAISDFIGRRKGLLLLGYGVAALSKPLFPLAHSVEVVFTARFLDRIGKGIRGAPRDALVADMSPPPIRGACFGLRQSMDTVGAVLGPAMAIVLMLWLADIQLVLWFAVIPAIVAVALIFVGVKEPTPVSRERTFRSPIHWRVLPGFSRGYWWVVVIGGVFTLARFSEAFLVLRAQQTGLSVAWVPLVMVVMAIFYALSAYPAGWLSDRISRTKLLCMGMGLLILADLVIAGSGSIITMMLGVALWGLHMGFSQGILASLVADTAPLDLKGTAFGIFNLVSGVCMLIASVLAGAIWQGMGSVNTFLAGALLAATALFLLIAVERSRGRAS</sequence>
<dbReference type="GeneID" id="72193939"/>
<dbReference type="InterPro" id="IPR011701">
    <property type="entry name" value="MFS"/>
</dbReference>
<dbReference type="EMBL" id="CP051487">
    <property type="protein sequence ID" value="QJC78659.1"/>
    <property type="molecule type" value="Genomic_DNA"/>
</dbReference>
<feature type="transmembrane region" description="Helical" evidence="5">
    <location>
        <begin position="176"/>
        <end position="195"/>
    </location>
</feature>
<keyword evidence="4 5" id="KW-0472">Membrane</keyword>
<evidence type="ECO:0000256" key="5">
    <source>
        <dbReference type="SAM" id="Phobius"/>
    </source>
</evidence>
<keyword evidence="3 5" id="KW-1133">Transmembrane helix</keyword>
<dbReference type="Pfam" id="PF07690">
    <property type="entry name" value="MFS_1"/>
    <property type="match status" value="2"/>
</dbReference>
<comment type="subcellular location">
    <subcellularLocation>
        <location evidence="1">Membrane</location>
        <topology evidence="1">Multi-pass membrane protein</topology>
    </subcellularLocation>
</comment>
<dbReference type="PANTHER" id="PTHR23518:SF2">
    <property type="entry name" value="MAJOR FACILITATOR SUPERFAMILY TRANSPORTER"/>
    <property type="match status" value="1"/>
</dbReference>
<feature type="transmembrane region" description="Helical" evidence="5">
    <location>
        <begin position="215"/>
        <end position="236"/>
    </location>
</feature>
<name>A0AAE7DDN1_9PSED</name>
<evidence type="ECO:0000256" key="3">
    <source>
        <dbReference type="ARBA" id="ARBA00022989"/>
    </source>
</evidence>
<feature type="transmembrane region" description="Helical" evidence="5">
    <location>
        <begin position="39"/>
        <end position="62"/>
    </location>
</feature>
<proteinExistence type="predicted"/>
<evidence type="ECO:0000313" key="7">
    <source>
        <dbReference type="EMBL" id="QJC78659.1"/>
    </source>
</evidence>
<feature type="domain" description="Major facilitator superfamily (MFS) profile" evidence="6">
    <location>
        <begin position="18"/>
        <end position="398"/>
    </location>
</feature>
<dbReference type="GO" id="GO:0022857">
    <property type="term" value="F:transmembrane transporter activity"/>
    <property type="evidence" value="ECO:0007669"/>
    <property type="project" value="InterPro"/>
</dbReference>
<protein>
    <submittedName>
        <fullName evidence="7">MFS transporter</fullName>
    </submittedName>
</protein>
<feature type="transmembrane region" description="Helical" evidence="5">
    <location>
        <begin position="287"/>
        <end position="309"/>
    </location>
</feature>
<accession>A0AAE7DDN1</accession>
<dbReference type="PROSITE" id="PS00216">
    <property type="entry name" value="SUGAR_TRANSPORT_1"/>
    <property type="match status" value="1"/>
</dbReference>
<evidence type="ECO:0000256" key="2">
    <source>
        <dbReference type="ARBA" id="ARBA00022692"/>
    </source>
</evidence>
<evidence type="ECO:0000256" key="4">
    <source>
        <dbReference type="ARBA" id="ARBA00023136"/>
    </source>
</evidence>
<evidence type="ECO:0000313" key="8">
    <source>
        <dbReference type="Proteomes" id="UP000501367"/>
    </source>
</evidence>
<feature type="transmembrane region" description="Helical" evidence="5">
    <location>
        <begin position="151"/>
        <end position="170"/>
    </location>
</feature>
<dbReference type="InterPro" id="IPR036259">
    <property type="entry name" value="MFS_trans_sf"/>
</dbReference>
<feature type="transmembrane region" description="Helical" evidence="5">
    <location>
        <begin position="374"/>
        <end position="394"/>
    </location>
</feature>
<evidence type="ECO:0000256" key="1">
    <source>
        <dbReference type="ARBA" id="ARBA00004141"/>
    </source>
</evidence>
<dbReference type="PANTHER" id="PTHR23518">
    <property type="entry name" value="C-METHYLTRANSFERASE"/>
    <property type="match status" value="1"/>
</dbReference>
<feature type="transmembrane region" description="Helical" evidence="5">
    <location>
        <begin position="256"/>
        <end position="275"/>
    </location>
</feature>
<feature type="transmembrane region" description="Helical" evidence="5">
    <location>
        <begin position="315"/>
        <end position="334"/>
    </location>
</feature>
<evidence type="ECO:0000259" key="6">
    <source>
        <dbReference type="PROSITE" id="PS50850"/>
    </source>
</evidence>
<dbReference type="CDD" id="cd17370">
    <property type="entry name" value="MFS_MJ1317_like"/>
    <property type="match status" value="1"/>
</dbReference>
<dbReference type="AlphaFoldDB" id="A0AAE7DDN1"/>
<gene>
    <name evidence="7" type="ORF">HGP31_10155</name>
</gene>